<sequence>METTAFFNLPDATLGNGHGEKTPFVATAAQYNVSTHWRTTEVQSLNKKSLFDCFAGTIPVIRQKDFLSQDECAKMVEVLKSHKIGIYNTDHVWPRVGCVGVAQTDHVHNKDAYFSAVNDALSLQNRWKRELGIDIIERVAESLHKASGMLVRKAREGEREYFAGVIRAIDTGIQIHADHAPFEGNGWEIGGIVAQMSWNILLNPVPGGDTIIYDRTWHAPQDDIKWRKEFPKYAYDPQIVDGCAIKVVKPTPGDLYWFNPR</sequence>
<reference evidence="2" key="1">
    <citation type="submission" date="2019-06" db="EMBL/GenBank/DDBJ databases">
        <authorList>
            <person name="Broberg M."/>
        </authorList>
    </citation>
    <scope>NUCLEOTIDE SEQUENCE [LARGE SCALE GENOMIC DNA]</scope>
</reference>
<dbReference type="EMBL" id="CABFOC020000068">
    <property type="protein sequence ID" value="CAH0056974.1"/>
    <property type="molecule type" value="Genomic_DNA"/>
</dbReference>
<organism evidence="1 2">
    <name type="scientific">Clonostachys solani</name>
    <dbReference type="NCBI Taxonomy" id="160281"/>
    <lineage>
        <taxon>Eukaryota</taxon>
        <taxon>Fungi</taxon>
        <taxon>Dikarya</taxon>
        <taxon>Ascomycota</taxon>
        <taxon>Pezizomycotina</taxon>
        <taxon>Sordariomycetes</taxon>
        <taxon>Hypocreomycetidae</taxon>
        <taxon>Hypocreales</taxon>
        <taxon>Bionectriaceae</taxon>
        <taxon>Clonostachys</taxon>
    </lineage>
</organism>
<dbReference type="Proteomes" id="UP000775872">
    <property type="component" value="Unassembled WGS sequence"/>
</dbReference>
<protein>
    <submittedName>
        <fullName evidence="1">Uncharacterized protein</fullName>
    </submittedName>
</protein>
<evidence type="ECO:0000313" key="1">
    <source>
        <dbReference type="EMBL" id="CAH0056974.1"/>
    </source>
</evidence>
<dbReference type="AlphaFoldDB" id="A0A9N9ZJY0"/>
<gene>
    <name evidence="1" type="ORF">CSOL1703_00018100</name>
</gene>
<comment type="caution">
    <text evidence="1">The sequence shown here is derived from an EMBL/GenBank/DDBJ whole genome shotgun (WGS) entry which is preliminary data.</text>
</comment>
<evidence type="ECO:0000313" key="2">
    <source>
        <dbReference type="Proteomes" id="UP000775872"/>
    </source>
</evidence>
<name>A0A9N9ZJY0_9HYPO</name>
<dbReference type="OrthoDB" id="5282017at2759"/>
<reference evidence="1 2" key="2">
    <citation type="submission" date="2021-10" db="EMBL/GenBank/DDBJ databases">
        <authorList>
            <person name="Piombo E."/>
        </authorList>
    </citation>
    <scope>NUCLEOTIDE SEQUENCE [LARGE SCALE GENOMIC DNA]</scope>
</reference>
<accession>A0A9N9ZJY0</accession>
<proteinExistence type="predicted"/>
<keyword evidence="2" id="KW-1185">Reference proteome</keyword>